<accession>A0A0E9RAL7</accession>
<proteinExistence type="predicted"/>
<reference evidence="1" key="1">
    <citation type="submission" date="2014-11" db="EMBL/GenBank/DDBJ databases">
        <authorList>
            <person name="Amaro Gonzalez C."/>
        </authorList>
    </citation>
    <scope>NUCLEOTIDE SEQUENCE</scope>
</reference>
<evidence type="ECO:0000313" key="1">
    <source>
        <dbReference type="EMBL" id="JAH25525.1"/>
    </source>
</evidence>
<name>A0A0E9RAL7_ANGAN</name>
<sequence length="51" mass="5626">MLAPSLGHTTEWLVSKVYLLSLLATICFKKKFSVVRNNITGCLSNLRLSSA</sequence>
<protein>
    <submittedName>
        <fullName evidence="1">Uncharacterized protein</fullName>
    </submittedName>
</protein>
<organism evidence="1">
    <name type="scientific">Anguilla anguilla</name>
    <name type="common">European freshwater eel</name>
    <name type="synonym">Muraena anguilla</name>
    <dbReference type="NCBI Taxonomy" id="7936"/>
    <lineage>
        <taxon>Eukaryota</taxon>
        <taxon>Metazoa</taxon>
        <taxon>Chordata</taxon>
        <taxon>Craniata</taxon>
        <taxon>Vertebrata</taxon>
        <taxon>Euteleostomi</taxon>
        <taxon>Actinopterygii</taxon>
        <taxon>Neopterygii</taxon>
        <taxon>Teleostei</taxon>
        <taxon>Anguilliformes</taxon>
        <taxon>Anguillidae</taxon>
        <taxon>Anguilla</taxon>
    </lineage>
</organism>
<dbReference type="AlphaFoldDB" id="A0A0E9RAL7"/>
<reference evidence="1" key="2">
    <citation type="journal article" date="2015" name="Fish Shellfish Immunol.">
        <title>Early steps in the European eel (Anguilla anguilla)-Vibrio vulnificus interaction in the gills: Role of the RtxA13 toxin.</title>
        <authorList>
            <person name="Callol A."/>
            <person name="Pajuelo D."/>
            <person name="Ebbesson L."/>
            <person name="Teles M."/>
            <person name="MacKenzie S."/>
            <person name="Amaro C."/>
        </authorList>
    </citation>
    <scope>NUCLEOTIDE SEQUENCE</scope>
</reference>
<dbReference type="EMBL" id="GBXM01083052">
    <property type="protein sequence ID" value="JAH25525.1"/>
    <property type="molecule type" value="Transcribed_RNA"/>
</dbReference>